<dbReference type="EMBL" id="BPLR01008725">
    <property type="protein sequence ID" value="GIY26745.1"/>
    <property type="molecule type" value="Genomic_DNA"/>
</dbReference>
<protein>
    <submittedName>
        <fullName evidence="2">Uncharacterized protein</fullName>
    </submittedName>
</protein>
<evidence type="ECO:0000313" key="2">
    <source>
        <dbReference type="EMBL" id="GIY26745.1"/>
    </source>
</evidence>
<accession>A0AAV4RYB9</accession>
<feature type="region of interest" description="Disordered" evidence="1">
    <location>
        <begin position="13"/>
        <end position="75"/>
    </location>
</feature>
<dbReference type="AlphaFoldDB" id="A0AAV4RYB9"/>
<gene>
    <name evidence="2" type="ORF">CEXT_546161</name>
</gene>
<evidence type="ECO:0000313" key="3">
    <source>
        <dbReference type="Proteomes" id="UP001054945"/>
    </source>
</evidence>
<evidence type="ECO:0000256" key="1">
    <source>
        <dbReference type="SAM" id="MobiDB-lite"/>
    </source>
</evidence>
<proteinExistence type="predicted"/>
<reference evidence="2 3" key="1">
    <citation type="submission" date="2021-06" db="EMBL/GenBank/DDBJ databases">
        <title>Caerostris extrusa draft genome.</title>
        <authorList>
            <person name="Kono N."/>
            <person name="Arakawa K."/>
        </authorList>
    </citation>
    <scope>NUCLEOTIDE SEQUENCE [LARGE SCALE GENOMIC DNA]</scope>
</reference>
<organism evidence="2 3">
    <name type="scientific">Caerostris extrusa</name>
    <name type="common">Bark spider</name>
    <name type="synonym">Caerostris bankana</name>
    <dbReference type="NCBI Taxonomy" id="172846"/>
    <lineage>
        <taxon>Eukaryota</taxon>
        <taxon>Metazoa</taxon>
        <taxon>Ecdysozoa</taxon>
        <taxon>Arthropoda</taxon>
        <taxon>Chelicerata</taxon>
        <taxon>Arachnida</taxon>
        <taxon>Araneae</taxon>
        <taxon>Araneomorphae</taxon>
        <taxon>Entelegynae</taxon>
        <taxon>Araneoidea</taxon>
        <taxon>Araneidae</taxon>
        <taxon>Caerostris</taxon>
    </lineage>
</organism>
<name>A0AAV4RYB9_CAEEX</name>
<dbReference type="Proteomes" id="UP001054945">
    <property type="component" value="Unassembled WGS sequence"/>
</dbReference>
<sequence length="75" mass="8383">MSLPPRECIRETRNVPIGVQQKREVTRPPPLKGGIRKVMSGVTTATRASIPKKPETNPVHKSQLSGPMLYYQSRT</sequence>
<keyword evidence="3" id="KW-1185">Reference proteome</keyword>
<comment type="caution">
    <text evidence="2">The sequence shown here is derived from an EMBL/GenBank/DDBJ whole genome shotgun (WGS) entry which is preliminary data.</text>
</comment>